<dbReference type="InterPro" id="IPR000160">
    <property type="entry name" value="GGDEF_dom"/>
</dbReference>
<accession>A0ABS1YPG7</accession>
<feature type="domain" description="EAL" evidence="2">
    <location>
        <begin position="184"/>
        <end position="435"/>
    </location>
</feature>
<dbReference type="Gene3D" id="3.20.20.450">
    <property type="entry name" value="EAL domain"/>
    <property type="match status" value="1"/>
</dbReference>
<evidence type="ECO:0000259" key="3">
    <source>
        <dbReference type="PROSITE" id="PS50887"/>
    </source>
</evidence>
<gene>
    <name evidence="4" type="ORF">JM949_30805</name>
</gene>
<proteinExistence type="predicted"/>
<evidence type="ECO:0000259" key="2">
    <source>
        <dbReference type="PROSITE" id="PS50883"/>
    </source>
</evidence>
<dbReference type="SUPFAM" id="SSF141868">
    <property type="entry name" value="EAL domain-like"/>
    <property type="match status" value="1"/>
</dbReference>
<dbReference type="RefSeq" id="WP_203151620.1">
    <property type="nucleotide sequence ID" value="NZ_JAEVHL010000268.1"/>
</dbReference>
<dbReference type="CDD" id="cd01948">
    <property type="entry name" value="EAL"/>
    <property type="match status" value="1"/>
</dbReference>
<feature type="region of interest" description="Disordered" evidence="1">
    <location>
        <begin position="1"/>
        <end position="28"/>
    </location>
</feature>
<dbReference type="InterPro" id="IPR043128">
    <property type="entry name" value="Rev_trsase/Diguanyl_cyclase"/>
</dbReference>
<evidence type="ECO:0000256" key="1">
    <source>
        <dbReference type="SAM" id="MobiDB-lite"/>
    </source>
</evidence>
<protein>
    <submittedName>
        <fullName evidence="4">GGDEF domain-containing protein</fullName>
    </submittedName>
</protein>
<dbReference type="Pfam" id="PF00563">
    <property type="entry name" value="EAL"/>
    <property type="match status" value="1"/>
</dbReference>
<keyword evidence="5" id="KW-1185">Reference proteome</keyword>
<evidence type="ECO:0000313" key="4">
    <source>
        <dbReference type="EMBL" id="MBM0279322.1"/>
    </source>
</evidence>
<evidence type="ECO:0000313" key="5">
    <source>
        <dbReference type="Proteomes" id="UP000622245"/>
    </source>
</evidence>
<feature type="non-terminal residue" evidence="4">
    <location>
        <position position="1"/>
    </location>
</feature>
<dbReference type="InterPro" id="IPR001633">
    <property type="entry name" value="EAL_dom"/>
</dbReference>
<dbReference type="PROSITE" id="PS50887">
    <property type="entry name" value="GGDEF"/>
    <property type="match status" value="1"/>
</dbReference>
<dbReference type="InterPro" id="IPR050706">
    <property type="entry name" value="Cyclic-di-GMP_PDE-like"/>
</dbReference>
<dbReference type="SMART" id="SM00267">
    <property type="entry name" value="GGDEF"/>
    <property type="match status" value="1"/>
</dbReference>
<feature type="domain" description="GGDEF" evidence="3">
    <location>
        <begin position="50"/>
        <end position="175"/>
    </location>
</feature>
<dbReference type="PROSITE" id="PS50883">
    <property type="entry name" value="EAL"/>
    <property type="match status" value="1"/>
</dbReference>
<dbReference type="Proteomes" id="UP000622245">
    <property type="component" value="Unassembled WGS sequence"/>
</dbReference>
<dbReference type="PANTHER" id="PTHR33121">
    <property type="entry name" value="CYCLIC DI-GMP PHOSPHODIESTERASE PDEF"/>
    <property type="match status" value="1"/>
</dbReference>
<dbReference type="PANTHER" id="PTHR33121:SF70">
    <property type="entry name" value="SIGNALING PROTEIN YKOW"/>
    <property type="match status" value="1"/>
</dbReference>
<dbReference type="Gene3D" id="3.30.70.270">
    <property type="match status" value="1"/>
</dbReference>
<comment type="caution">
    <text evidence="4">The sequence shown here is derived from an EMBL/GenBank/DDBJ whole genome shotgun (WGS) entry which is preliminary data.</text>
</comment>
<reference evidence="4 5" key="1">
    <citation type="submission" date="2021-01" db="EMBL/GenBank/DDBJ databases">
        <title>Draft genome sequence of Micromonospora sp. strain STR1s_6.</title>
        <authorList>
            <person name="Karlyshev A."/>
            <person name="Jawad R."/>
        </authorList>
    </citation>
    <scope>NUCLEOTIDE SEQUENCE [LARGE SCALE GENOMIC DNA]</scope>
    <source>
        <strain evidence="4 5">STR1S-6</strain>
    </source>
</reference>
<dbReference type="SUPFAM" id="SSF55073">
    <property type="entry name" value="Nucleotide cyclase"/>
    <property type="match status" value="1"/>
</dbReference>
<organism evidence="4 5">
    <name type="scientific">Micromonospora tarensis</name>
    <dbReference type="NCBI Taxonomy" id="2806100"/>
    <lineage>
        <taxon>Bacteria</taxon>
        <taxon>Bacillati</taxon>
        <taxon>Actinomycetota</taxon>
        <taxon>Actinomycetes</taxon>
        <taxon>Micromonosporales</taxon>
        <taxon>Micromonosporaceae</taxon>
        <taxon>Micromonospora</taxon>
    </lineage>
</organism>
<dbReference type="EMBL" id="JAEVHL010000268">
    <property type="protein sequence ID" value="MBM0279322.1"/>
    <property type="molecule type" value="Genomic_DNA"/>
</dbReference>
<name>A0ABS1YPG7_9ACTN</name>
<dbReference type="InterPro" id="IPR029787">
    <property type="entry name" value="Nucleotide_cyclase"/>
</dbReference>
<dbReference type="SMART" id="SM00052">
    <property type="entry name" value="EAL"/>
    <property type="match status" value="1"/>
</dbReference>
<dbReference type="InterPro" id="IPR035919">
    <property type="entry name" value="EAL_sf"/>
</dbReference>
<sequence>PGAGGAVRHRRATPARWPAPVEPPPPGNDVRGDRVALLDALAAIGDVPAPTGALLLVDLHGTDAIGPSARADLLAEAVHRARAIIATDDLVTGCTGTGFAVVTTAGPVLAYALGTRLLGALSSPYRVANAVLRVQTSIGLAEVSGAGPADVLRQAELARRRAVQLGRDRVEWYDAFLEEQLVRRLDLERELPGAVARGELDLVYQPVVDLVDGQPVGAEALLRWRSPVLGTVLPAELLPVAEDLDLVGELEWWVLDRACRQLSNWSVGVRELWMAVNVTTRELTTPDFVQRTAAVLAAYGVPPERLVVEVSEPRVAGDLPTVVARLAGLRSLGVRTALDDFRAEHASLAQLRRLPIDLLKVGPELVGGRLDGQPPLIDVVVNVGERLGVEIVAEELESSSQVEGARRGGCRYGQGFALARPATAERVEAYFEEFPSASR</sequence>